<dbReference type="AlphaFoldDB" id="A0A502CQH7"/>
<feature type="transmembrane region" description="Helical" evidence="7">
    <location>
        <begin position="116"/>
        <end position="137"/>
    </location>
</feature>
<feature type="transmembrane region" description="Helical" evidence="7">
    <location>
        <begin position="85"/>
        <end position="104"/>
    </location>
</feature>
<accession>A0A502CQH7</accession>
<feature type="compositionally biased region" description="Basic and acidic residues" evidence="6">
    <location>
        <begin position="153"/>
        <end position="168"/>
    </location>
</feature>
<dbReference type="Proteomes" id="UP000317722">
    <property type="component" value="Unassembled WGS sequence"/>
</dbReference>
<feature type="transmembrane region" description="Helical" evidence="7">
    <location>
        <begin position="54"/>
        <end position="73"/>
    </location>
</feature>
<evidence type="ECO:0000256" key="6">
    <source>
        <dbReference type="SAM" id="MobiDB-lite"/>
    </source>
</evidence>
<evidence type="ECO:0000256" key="1">
    <source>
        <dbReference type="ARBA" id="ARBA00004651"/>
    </source>
</evidence>
<keyword evidence="5 7" id="KW-0472">Membrane</keyword>
<evidence type="ECO:0000256" key="3">
    <source>
        <dbReference type="ARBA" id="ARBA00022692"/>
    </source>
</evidence>
<evidence type="ECO:0000256" key="5">
    <source>
        <dbReference type="ARBA" id="ARBA00023136"/>
    </source>
</evidence>
<evidence type="ECO:0000256" key="2">
    <source>
        <dbReference type="ARBA" id="ARBA00022475"/>
    </source>
</evidence>
<sequence length="174" mass="18617">MTDWIEDSIERVENVVYLAVAVILFAVAAVVIGKTVLTFGDLGSGSVVDVAADILDLLLLVFIVVELLFAVRTTLSRRELVAEPFLLVGIIASIKEIVVLSVKAPDLLGKPEFADTLRLMGLLTGTIILLALASFLLRRKEREPSEGANSGHGADEVEKHTNGTDERAAATPVP</sequence>
<gene>
    <name evidence="8" type="ORF">EAH86_17180</name>
</gene>
<name>A0A502CQH7_9MICO</name>
<dbReference type="GO" id="GO:0005886">
    <property type="term" value="C:plasma membrane"/>
    <property type="evidence" value="ECO:0007669"/>
    <property type="project" value="UniProtKB-SubCell"/>
</dbReference>
<proteinExistence type="predicted"/>
<dbReference type="InterPro" id="IPR020948">
    <property type="entry name" value="P_starv_induced_PsiE-like"/>
</dbReference>
<dbReference type="EMBL" id="RCZM01000006">
    <property type="protein sequence ID" value="TPG13951.1"/>
    <property type="molecule type" value="Genomic_DNA"/>
</dbReference>
<reference evidence="8 9" key="1">
    <citation type="journal article" date="2019" name="Environ. Microbiol.">
        <title>Species interactions and distinct microbial communities in high Arctic permafrost affected cryosols are associated with the CH4 and CO2 gas fluxes.</title>
        <authorList>
            <person name="Altshuler I."/>
            <person name="Hamel J."/>
            <person name="Turney S."/>
            <person name="Magnuson E."/>
            <person name="Levesque R."/>
            <person name="Greer C."/>
            <person name="Whyte L.G."/>
        </authorList>
    </citation>
    <scope>NUCLEOTIDE SEQUENCE [LARGE SCALE GENOMIC DNA]</scope>
    <source>
        <strain evidence="8 9">S9.3A</strain>
    </source>
</reference>
<comment type="subcellular location">
    <subcellularLocation>
        <location evidence="1">Cell membrane</location>
        <topology evidence="1">Multi-pass membrane protein</topology>
    </subcellularLocation>
</comment>
<evidence type="ECO:0000313" key="8">
    <source>
        <dbReference type="EMBL" id="TPG13951.1"/>
    </source>
</evidence>
<feature type="transmembrane region" description="Helical" evidence="7">
    <location>
        <begin position="15"/>
        <end position="34"/>
    </location>
</feature>
<keyword evidence="3 7" id="KW-0812">Transmembrane</keyword>
<evidence type="ECO:0000256" key="4">
    <source>
        <dbReference type="ARBA" id="ARBA00022989"/>
    </source>
</evidence>
<evidence type="ECO:0008006" key="10">
    <source>
        <dbReference type="Google" id="ProtNLM"/>
    </source>
</evidence>
<dbReference type="Pfam" id="PF06146">
    <property type="entry name" value="PsiE"/>
    <property type="match status" value="1"/>
</dbReference>
<dbReference type="OrthoDB" id="7992784at2"/>
<organism evidence="8 9">
    <name type="scientific">Pedococcus bigeumensis</name>
    <dbReference type="NCBI Taxonomy" id="433644"/>
    <lineage>
        <taxon>Bacteria</taxon>
        <taxon>Bacillati</taxon>
        <taxon>Actinomycetota</taxon>
        <taxon>Actinomycetes</taxon>
        <taxon>Micrococcales</taxon>
        <taxon>Intrasporangiaceae</taxon>
        <taxon>Pedococcus</taxon>
    </lineage>
</organism>
<keyword evidence="9" id="KW-1185">Reference proteome</keyword>
<feature type="region of interest" description="Disordered" evidence="6">
    <location>
        <begin position="143"/>
        <end position="174"/>
    </location>
</feature>
<comment type="caution">
    <text evidence="8">The sequence shown here is derived from an EMBL/GenBank/DDBJ whole genome shotgun (WGS) entry which is preliminary data.</text>
</comment>
<protein>
    <recommendedName>
        <fullName evidence="10">Phosphate-starvation-inducible E</fullName>
    </recommendedName>
</protein>
<keyword evidence="2" id="KW-1003">Cell membrane</keyword>
<dbReference type="RefSeq" id="WP_140742980.1">
    <property type="nucleotide sequence ID" value="NZ_RCZM01000006.1"/>
</dbReference>
<keyword evidence="4 7" id="KW-1133">Transmembrane helix</keyword>
<evidence type="ECO:0000313" key="9">
    <source>
        <dbReference type="Proteomes" id="UP000317722"/>
    </source>
</evidence>
<evidence type="ECO:0000256" key="7">
    <source>
        <dbReference type="SAM" id="Phobius"/>
    </source>
</evidence>